<name>A0A9D1T4T6_9FIRM</name>
<dbReference type="Gene3D" id="1.10.260.40">
    <property type="entry name" value="lambda repressor-like DNA-binding domains"/>
    <property type="match status" value="1"/>
</dbReference>
<proteinExistence type="predicted"/>
<organism evidence="3 4">
    <name type="scientific">Candidatus Pullilachnospira stercoravium</name>
    <dbReference type="NCBI Taxonomy" id="2840913"/>
    <lineage>
        <taxon>Bacteria</taxon>
        <taxon>Bacillati</taxon>
        <taxon>Bacillota</taxon>
        <taxon>Clostridia</taxon>
        <taxon>Lachnospirales</taxon>
        <taxon>Lachnospiraceae</taxon>
        <taxon>Lachnospiraceae incertae sedis</taxon>
        <taxon>Candidatus Pullilachnospira</taxon>
    </lineage>
</organism>
<accession>A0A9D1T4T6</accession>
<gene>
    <name evidence="3" type="ORF">IAA63_00365</name>
</gene>
<keyword evidence="1" id="KW-0238">DNA-binding</keyword>
<reference evidence="3" key="1">
    <citation type="submission" date="2020-10" db="EMBL/GenBank/DDBJ databases">
        <authorList>
            <person name="Gilroy R."/>
        </authorList>
    </citation>
    <scope>NUCLEOTIDE SEQUENCE</scope>
    <source>
        <strain evidence="3">ChiBcec2-4451</strain>
    </source>
</reference>
<comment type="caution">
    <text evidence="3">The sequence shown here is derived from an EMBL/GenBank/DDBJ whole genome shotgun (WGS) entry which is preliminary data.</text>
</comment>
<dbReference type="EMBL" id="DVON01000009">
    <property type="protein sequence ID" value="HIV11577.1"/>
    <property type="molecule type" value="Genomic_DNA"/>
</dbReference>
<reference evidence="3" key="2">
    <citation type="journal article" date="2021" name="PeerJ">
        <title>Extensive microbial diversity within the chicken gut microbiome revealed by metagenomics and culture.</title>
        <authorList>
            <person name="Gilroy R."/>
            <person name="Ravi A."/>
            <person name="Getino M."/>
            <person name="Pursley I."/>
            <person name="Horton D.L."/>
            <person name="Alikhan N.F."/>
            <person name="Baker D."/>
            <person name="Gharbi K."/>
            <person name="Hall N."/>
            <person name="Watson M."/>
            <person name="Adriaenssens E.M."/>
            <person name="Foster-Nyarko E."/>
            <person name="Jarju S."/>
            <person name="Secka A."/>
            <person name="Antonio M."/>
            <person name="Oren A."/>
            <person name="Chaudhuri R.R."/>
            <person name="La Ragione R."/>
            <person name="Hildebrand F."/>
            <person name="Pallen M.J."/>
        </authorList>
    </citation>
    <scope>NUCLEOTIDE SEQUENCE</scope>
    <source>
        <strain evidence="3">ChiBcec2-4451</strain>
    </source>
</reference>
<dbReference type="PANTHER" id="PTHR46558">
    <property type="entry name" value="TRACRIPTIONAL REGULATORY PROTEIN-RELATED-RELATED"/>
    <property type="match status" value="1"/>
</dbReference>
<dbReference type="SUPFAM" id="SSF47413">
    <property type="entry name" value="lambda repressor-like DNA-binding domains"/>
    <property type="match status" value="1"/>
</dbReference>
<evidence type="ECO:0000313" key="4">
    <source>
        <dbReference type="Proteomes" id="UP000886723"/>
    </source>
</evidence>
<protein>
    <submittedName>
        <fullName evidence="3">Helix-turn-helix transcriptional regulator</fullName>
    </submittedName>
</protein>
<dbReference type="SMART" id="SM00530">
    <property type="entry name" value="HTH_XRE"/>
    <property type="match status" value="1"/>
</dbReference>
<dbReference type="InterPro" id="IPR010982">
    <property type="entry name" value="Lambda_DNA-bd_dom_sf"/>
</dbReference>
<dbReference type="AlphaFoldDB" id="A0A9D1T4T6"/>
<dbReference type="Pfam" id="PF01381">
    <property type="entry name" value="HTH_3"/>
    <property type="match status" value="1"/>
</dbReference>
<sequence length="103" mass="12273">MFQEYLSEILRQERVRRHMTQEQMSQLLHISRQTYCNYETGRRCPSMDTLIQIFGILKIPAEQVLTGLPDFTSQDRQLLGDFHRLTPRQRGEVLNLIRSMLYS</sequence>
<evidence type="ECO:0000313" key="3">
    <source>
        <dbReference type="EMBL" id="HIV11577.1"/>
    </source>
</evidence>
<dbReference type="InterPro" id="IPR001387">
    <property type="entry name" value="Cro/C1-type_HTH"/>
</dbReference>
<dbReference type="CDD" id="cd00093">
    <property type="entry name" value="HTH_XRE"/>
    <property type="match status" value="1"/>
</dbReference>
<evidence type="ECO:0000259" key="2">
    <source>
        <dbReference type="PROSITE" id="PS50943"/>
    </source>
</evidence>
<dbReference type="GO" id="GO:0003677">
    <property type="term" value="F:DNA binding"/>
    <property type="evidence" value="ECO:0007669"/>
    <property type="project" value="UniProtKB-KW"/>
</dbReference>
<dbReference type="Proteomes" id="UP000886723">
    <property type="component" value="Unassembled WGS sequence"/>
</dbReference>
<dbReference type="PANTHER" id="PTHR46558:SF4">
    <property type="entry name" value="DNA-BIDING PHAGE PROTEIN"/>
    <property type="match status" value="1"/>
</dbReference>
<dbReference type="PROSITE" id="PS50943">
    <property type="entry name" value="HTH_CROC1"/>
    <property type="match status" value="1"/>
</dbReference>
<evidence type="ECO:0000256" key="1">
    <source>
        <dbReference type="ARBA" id="ARBA00023125"/>
    </source>
</evidence>
<feature type="domain" description="HTH cro/C1-type" evidence="2">
    <location>
        <begin position="10"/>
        <end position="64"/>
    </location>
</feature>